<keyword evidence="2" id="KW-0812">Transmembrane</keyword>
<feature type="region of interest" description="Disordered" evidence="1">
    <location>
        <begin position="154"/>
        <end position="175"/>
    </location>
</feature>
<evidence type="ECO:0000256" key="1">
    <source>
        <dbReference type="SAM" id="MobiDB-lite"/>
    </source>
</evidence>
<name>A0A8U0HY63_9EURY</name>
<feature type="compositionally biased region" description="Basic and acidic residues" evidence="1">
    <location>
        <begin position="1"/>
        <end position="24"/>
    </location>
</feature>
<dbReference type="NCBIfam" id="TIGR03647">
    <property type="entry name" value="Na_symport_sm"/>
    <property type="match status" value="1"/>
</dbReference>
<organism evidence="4 5">
    <name type="scientific">Halorussus limi</name>
    <dbReference type="NCBI Taxonomy" id="2938695"/>
    <lineage>
        <taxon>Archaea</taxon>
        <taxon>Methanobacteriati</taxon>
        <taxon>Methanobacteriota</taxon>
        <taxon>Stenosarchaea group</taxon>
        <taxon>Halobacteria</taxon>
        <taxon>Halobacteriales</taxon>
        <taxon>Haladaptataceae</taxon>
        <taxon>Halorussus</taxon>
    </lineage>
</organism>
<evidence type="ECO:0000313" key="5">
    <source>
        <dbReference type="Proteomes" id="UP000830729"/>
    </source>
</evidence>
<evidence type="ECO:0000259" key="3">
    <source>
        <dbReference type="Pfam" id="PF13937"/>
    </source>
</evidence>
<dbReference type="RefSeq" id="WP_248652129.1">
    <property type="nucleotide sequence ID" value="NZ_CP096659.1"/>
</dbReference>
<dbReference type="EMBL" id="CP096659">
    <property type="protein sequence ID" value="UPV76092.1"/>
    <property type="molecule type" value="Genomic_DNA"/>
</dbReference>
<evidence type="ECO:0000256" key="2">
    <source>
        <dbReference type="SAM" id="Phobius"/>
    </source>
</evidence>
<sequence>MSDNNSRKSENPSRESDDASRGDESNTAVETGGGESEPGEPRRGAKRTDGGVATGGRTADTDYLDARVNIFKPSTPFMRDHLRIVWTMFAAWAVFVFGPVTATYLATDFMTSTTVGGFPLHYLLTSMGAPLGALVLSFVYARKRDALDEKYGIDHSSGATSADAEPAAADGGTER</sequence>
<evidence type="ECO:0000313" key="4">
    <source>
        <dbReference type="EMBL" id="UPV76092.1"/>
    </source>
</evidence>
<dbReference type="Pfam" id="PF13937">
    <property type="entry name" value="DUF4212"/>
    <property type="match status" value="1"/>
</dbReference>
<gene>
    <name evidence="4" type="ORF">M0R89_08565</name>
</gene>
<feature type="transmembrane region" description="Helical" evidence="2">
    <location>
        <begin position="119"/>
        <end position="141"/>
    </location>
</feature>
<feature type="region of interest" description="Disordered" evidence="1">
    <location>
        <begin position="1"/>
        <end position="58"/>
    </location>
</feature>
<protein>
    <submittedName>
        <fullName evidence="4">DUF4212 domain-containing protein</fullName>
    </submittedName>
</protein>
<keyword evidence="5" id="KW-1185">Reference proteome</keyword>
<feature type="compositionally biased region" description="Low complexity" evidence="1">
    <location>
        <begin position="157"/>
        <end position="175"/>
    </location>
</feature>
<dbReference type="KEGG" id="halx:M0R89_08565"/>
<dbReference type="Proteomes" id="UP000830729">
    <property type="component" value="Chromosome"/>
</dbReference>
<keyword evidence="2" id="KW-0472">Membrane</keyword>
<dbReference type="InterPro" id="IPR019886">
    <property type="entry name" value="Na_symporter_ssu"/>
</dbReference>
<reference evidence="4 5" key="1">
    <citation type="submission" date="2022-04" db="EMBL/GenBank/DDBJ databases">
        <title>Diverse halophilic archaea isolated from saline environments.</title>
        <authorList>
            <person name="Cui H.-L."/>
        </authorList>
    </citation>
    <scope>NUCLEOTIDE SEQUENCE [LARGE SCALE GENOMIC DNA]</scope>
    <source>
        <strain evidence="4 5">XZYJT49</strain>
    </source>
</reference>
<feature type="transmembrane region" description="Helical" evidence="2">
    <location>
        <begin position="84"/>
        <end position="107"/>
    </location>
</feature>
<dbReference type="GeneID" id="72185246"/>
<keyword evidence="2" id="KW-1133">Transmembrane helix</keyword>
<feature type="compositionally biased region" description="Basic and acidic residues" evidence="1">
    <location>
        <begin position="39"/>
        <end position="49"/>
    </location>
</feature>
<dbReference type="AlphaFoldDB" id="A0A8U0HY63"/>
<feature type="domain" description="Sodium symporter small subunit" evidence="3">
    <location>
        <begin position="75"/>
        <end position="154"/>
    </location>
</feature>
<proteinExistence type="predicted"/>
<accession>A0A8U0HY63</accession>